<evidence type="ECO:0000256" key="1">
    <source>
        <dbReference type="SAM" id="SignalP"/>
    </source>
</evidence>
<feature type="chain" id="PRO_5006664124" evidence="1">
    <location>
        <begin position="24"/>
        <end position="201"/>
    </location>
</feature>
<accession>A0A0T5P0E7</accession>
<organism evidence="2 3">
    <name type="scientific">Roseovarius atlanticus</name>
    <dbReference type="NCBI Taxonomy" id="1641875"/>
    <lineage>
        <taxon>Bacteria</taxon>
        <taxon>Pseudomonadati</taxon>
        <taxon>Pseudomonadota</taxon>
        <taxon>Alphaproteobacteria</taxon>
        <taxon>Rhodobacterales</taxon>
        <taxon>Roseobacteraceae</taxon>
        <taxon>Roseovarius</taxon>
    </lineage>
</organism>
<dbReference type="PATRIC" id="fig|1641875.4.peg.1600"/>
<sequence>MAWRRDLTLMLAQAALWPAAALAEEQTLPDFATCLRGEILRYEQAVDAFAPTPAEKAGYPLANVSGVEFCGTVGIVICDRSEEPLGCQKALAVEQDIWRAKVLTELPEPNESEEAEAEKPFAEVLYEQLFHLAHGMSAGQDCAGHSPRMEMWCRAREANGRLRAAVIAWQVARHQDMVPPAFEAGWIAAPDPVRPRMRPEE</sequence>
<dbReference type="Proteomes" id="UP000051295">
    <property type="component" value="Unassembled WGS sequence"/>
</dbReference>
<dbReference type="RefSeq" id="WP_057789916.1">
    <property type="nucleotide sequence ID" value="NZ_LAXJ01000002.1"/>
</dbReference>
<keyword evidence="3" id="KW-1185">Reference proteome</keyword>
<name>A0A0T5P0E7_9RHOB</name>
<proteinExistence type="predicted"/>
<dbReference type="EMBL" id="LAXJ01000002">
    <property type="protein sequence ID" value="KRS14598.1"/>
    <property type="molecule type" value="Genomic_DNA"/>
</dbReference>
<reference evidence="2 3" key="1">
    <citation type="submission" date="2015-04" db="EMBL/GenBank/DDBJ databases">
        <title>The draft genome sequence of Roseovarius sp.R12b.</title>
        <authorList>
            <person name="Li G."/>
            <person name="Lai Q."/>
            <person name="Shao Z."/>
            <person name="Yan P."/>
        </authorList>
    </citation>
    <scope>NUCLEOTIDE SEQUENCE [LARGE SCALE GENOMIC DNA]</scope>
    <source>
        <strain evidence="2 3">R12B</strain>
    </source>
</reference>
<protein>
    <submittedName>
        <fullName evidence="2">Uncharacterized protein</fullName>
    </submittedName>
</protein>
<feature type="signal peptide" evidence="1">
    <location>
        <begin position="1"/>
        <end position="23"/>
    </location>
</feature>
<dbReference type="OrthoDB" id="7740267at2"/>
<comment type="caution">
    <text evidence="2">The sequence shown here is derived from an EMBL/GenBank/DDBJ whole genome shotgun (WGS) entry which is preliminary data.</text>
</comment>
<dbReference type="STRING" id="1641875.XM53_02510"/>
<dbReference type="AlphaFoldDB" id="A0A0T5P0E7"/>
<keyword evidence="1" id="KW-0732">Signal</keyword>
<evidence type="ECO:0000313" key="3">
    <source>
        <dbReference type="Proteomes" id="UP000051295"/>
    </source>
</evidence>
<evidence type="ECO:0000313" key="2">
    <source>
        <dbReference type="EMBL" id="KRS14598.1"/>
    </source>
</evidence>
<gene>
    <name evidence="2" type="ORF">XM53_02510</name>
</gene>